<name>A0ABM7K012_MYCNT</name>
<reference evidence="3 4" key="1">
    <citation type="journal article" date="2019" name="Emerg. Microbes Infect.">
        <title>Comprehensive subspecies identification of 175 nontuberculous mycobacteria species based on 7547 genomic profiles.</title>
        <authorList>
            <person name="Matsumoto Y."/>
            <person name="Kinjo T."/>
            <person name="Motooka D."/>
            <person name="Nabeya D."/>
            <person name="Jung N."/>
            <person name="Uechi K."/>
            <person name="Horii T."/>
            <person name="Iida T."/>
            <person name="Fujita J."/>
            <person name="Nakamura S."/>
        </authorList>
    </citation>
    <scope>NUCLEOTIDE SEQUENCE [LARGE SCALE GENOMIC DNA]</scope>
    <source>
        <strain evidence="3 4">JCM 18113</strain>
    </source>
</reference>
<evidence type="ECO:0000256" key="1">
    <source>
        <dbReference type="SAM" id="MobiDB-lite"/>
    </source>
</evidence>
<feature type="compositionally biased region" description="Polar residues" evidence="1">
    <location>
        <begin position="221"/>
        <end position="230"/>
    </location>
</feature>
<evidence type="ECO:0000256" key="2">
    <source>
        <dbReference type="SAM" id="Phobius"/>
    </source>
</evidence>
<organism evidence="3 4">
    <name type="scientific">Mycobacterium mantenii</name>
    <dbReference type="NCBI Taxonomy" id="560555"/>
    <lineage>
        <taxon>Bacteria</taxon>
        <taxon>Bacillati</taxon>
        <taxon>Actinomycetota</taxon>
        <taxon>Actinomycetes</taxon>
        <taxon>Mycobacteriales</taxon>
        <taxon>Mycobacteriaceae</taxon>
        <taxon>Mycobacterium</taxon>
        <taxon>Mycobacterium avium complex (MAC)</taxon>
    </lineage>
</organism>
<evidence type="ECO:0000313" key="3">
    <source>
        <dbReference type="EMBL" id="BBY41180.1"/>
    </source>
</evidence>
<accession>A0ABM7K012</accession>
<keyword evidence="2" id="KW-0812">Transmembrane</keyword>
<feature type="region of interest" description="Disordered" evidence="1">
    <location>
        <begin position="208"/>
        <end position="230"/>
    </location>
</feature>
<dbReference type="EMBL" id="AP022590">
    <property type="protein sequence ID" value="BBY41180.1"/>
    <property type="molecule type" value="Genomic_DNA"/>
</dbReference>
<dbReference type="RefSeq" id="WP_142275634.1">
    <property type="nucleotide sequence ID" value="NZ_AP022590.1"/>
</dbReference>
<feature type="transmembrane region" description="Helical" evidence="2">
    <location>
        <begin position="48"/>
        <end position="68"/>
    </location>
</feature>
<dbReference type="Proteomes" id="UP000465812">
    <property type="component" value="Chromosome"/>
</dbReference>
<evidence type="ECO:0000313" key="4">
    <source>
        <dbReference type="Proteomes" id="UP000465812"/>
    </source>
</evidence>
<proteinExistence type="predicted"/>
<keyword evidence="2" id="KW-1133">Transmembrane helix</keyword>
<protein>
    <submittedName>
        <fullName evidence="3">Uncharacterized protein</fullName>
    </submittedName>
</protein>
<keyword evidence="4" id="KW-1185">Reference proteome</keyword>
<keyword evidence="2" id="KW-0472">Membrane</keyword>
<gene>
    <name evidence="3" type="ORF">MMAN_53140</name>
</gene>
<sequence length="230" mass="24719">MRVRTAVGIAAAFLTVKAGLTVVALSGWTAIPERRWPVSRWHIELGALAGWLGAAGSFVAAVVALGIANRSRKDSRRESDEAHMAQARLVRITIDGLTPRRAFAVEVENWGHLSILDVALVSASFESPYAPPARPPEAVFTSPGRPIPVLVPKSREALAQARFVVDFRVGDSSALVRDDAVGYDPLTADTTKVSATIEFTDAYGTHWQQSTEGTPKRVPSRSANTLHIAS</sequence>